<dbReference type="PROSITE" id="PS51679">
    <property type="entry name" value="SAM_MT_C5"/>
    <property type="match status" value="1"/>
</dbReference>
<dbReference type="PROSITE" id="PS00094">
    <property type="entry name" value="C5_MTASE_1"/>
    <property type="match status" value="1"/>
</dbReference>
<dbReference type="Gene3D" id="3.90.120.10">
    <property type="entry name" value="DNA Methylase, subunit A, domain 2"/>
    <property type="match status" value="1"/>
</dbReference>
<dbReference type="InterPro" id="IPR050390">
    <property type="entry name" value="C5-Methyltransferase"/>
</dbReference>
<organism evidence="9 10">
    <name type="scientific">Pseudoalteromonas ruthenica</name>
    <dbReference type="NCBI Taxonomy" id="151081"/>
    <lineage>
        <taxon>Bacteria</taxon>
        <taxon>Pseudomonadati</taxon>
        <taxon>Pseudomonadota</taxon>
        <taxon>Gammaproteobacteria</taxon>
        <taxon>Alteromonadales</taxon>
        <taxon>Pseudoalteromonadaceae</taxon>
        <taxon>Pseudoalteromonas</taxon>
    </lineage>
</organism>
<evidence type="ECO:0000256" key="6">
    <source>
        <dbReference type="ARBA" id="ARBA00047422"/>
    </source>
</evidence>
<dbReference type="GO" id="GO:0044027">
    <property type="term" value="P:negative regulation of gene expression via chromosomal CpG island methylation"/>
    <property type="evidence" value="ECO:0007669"/>
    <property type="project" value="TreeGrafter"/>
</dbReference>
<dbReference type="EMBL" id="PNCG01000016">
    <property type="protein sequence ID" value="TMP85991.1"/>
    <property type="molecule type" value="Genomic_DNA"/>
</dbReference>
<reference evidence="10" key="2">
    <citation type="submission" date="2019-06" db="EMBL/GenBank/DDBJ databases">
        <title>Co-occurence of chitin degradation, pigmentation and bioactivity in marine Pseudoalteromonas.</title>
        <authorList>
            <person name="Sonnenschein E.C."/>
            <person name="Bech P.K."/>
        </authorList>
    </citation>
    <scope>NUCLEOTIDE SEQUENCE [LARGE SCALE GENOMIC DNA]</scope>
    <source>
        <strain evidence="10">S2897</strain>
    </source>
</reference>
<dbReference type="InterPro" id="IPR001525">
    <property type="entry name" value="C5_MeTfrase"/>
</dbReference>
<evidence type="ECO:0000256" key="4">
    <source>
        <dbReference type="ARBA" id="ARBA00022691"/>
    </source>
</evidence>
<sequence length="385" mass="43261">MKSVELFAGGGGLAIGLSRAGFEHVSVVEYNKDACDTLRLNRCTGFGARLYEGDIRGFDYSTIAEPVDLVSGGPPCQPFSLGGKHQAHQDSRDMFPEAVKAIRTLNPKAFILENVKGLLRKSFAEYFQYILLQLQYPSFPAQPQESWQAHLSRLQQQHEATQGGSEYQVSFKLVNAADYGVPQKRERVFIIGFRNDIKVQWSFPEPTHSQDALLWRQLVDFSYWDNHKLPSPVLSDKERAKAKKLQKQYDLSTFKHQPWVTVRDALQDLPDPRDEKHSGLLDHHDYKPGARTYPGHTGSYIDAPSKTLKAGAHGVPGGENMIRYHDGSVRYYTVRESARIQTFPDDFVFSGSWGEVMRQLGNAVPSQLAEVVGTSVFRAINQSQG</sequence>
<feature type="active site" evidence="7">
    <location>
        <position position="76"/>
    </location>
</feature>
<gene>
    <name evidence="9" type="ORF">CWC05_15420</name>
</gene>
<evidence type="ECO:0000256" key="1">
    <source>
        <dbReference type="ARBA" id="ARBA00011975"/>
    </source>
</evidence>
<dbReference type="GO" id="GO:0003886">
    <property type="term" value="F:DNA (cytosine-5-)-methyltransferase activity"/>
    <property type="evidence" value="ECO:0007669"/>
    <property type="project" value="UniProtKB-EC"/>
</dbReference>
<keyword evidence="3 7" id="KW-0808">Transferase</keyword>
<feature type="compositionally biased region" description="Basic and acidic residues" evidence="8">
    <location>
        <begin position="273"/>
        <end position="288"/>
    </location>
</feature>
<keyword evidence="5" id="KW-0680">Restriction system</keyword>
<feature type="region of interest" description="Disordered" evidence="8">
    <location>
        <begin position="273"/>
        <end position="294"/>
    </location>
</feature>
<comment type="caution">
    <text evidence="9">The sequence shown here is derived from an EMBL/GenBank/DDBJ whole genome shotgun (WGS) entry which is preliminary data.</text>
</comment>
<evidence type="ECO:0000256" key="2">
    <source>
        <dbReference type="ARBA" id="ARBA00022603"/>
    </source>
</evidence>
<dbReference type="AlphaFoldDB" id="A0A5S3Z1V2"/>
<dbReference type="PRINTS" id="PR00105">
    <property type="entry name" value="C5METTRFRASE"/>
</dbReference>
<name>A0A5S3Z1V2_9GAMM</name>
<dbReference type="InterPro" id="IPR018117">
    <property type="entry name" value="C5_DNA_meth_AS"/>
</dbReference>
<evidence type="ECO:0000256" key="7">
    <source>
        <dbReference type="PROSITE-ProRule" id="PRU01016"/>
    </source>
</evidence>
<keyword evidence="2 7" id="KW-0489">Methyltransferase</keyword>
<protein>
    <recommendedName>
        <fullName evidence="1">DNA (cytosine-5-)-methyltransferase</fullName>
        <ecNumber evidence="1">2.1.1.37</ecNumber>
    </recommendedName>
</protein>
<dbReference type="InterPro" id="IPR029063">
    <property type="entry name" value="SAM-dependent_MTases_sf"/>
</dbReference>
<comment type="similarity">
    <text evidence="7">Belongs to the class I-like SAM-binding methyltransferase superfamily. C5-methyltransferase family.</text>
</comment>
<evidence type="ECO:0000256" key="5">
    <source>
        <dbReference type="ARBA" id="ARBA00022747"/>
    </source>
</evidence>
<dbReference type="EC" id="2.1.1.37" evidence="1"/>
<dbReference type="PANTHER" id="PTHR10629">
    <property type="entry name" value="CYTOSINE-SPECIFIC METHYLTRANSFERASE"/>
    <property type="match status" value="1"/>
</dbReference>
<comment type="catalytic activity">
    <reaction evidence="6">
        <text>a 2'-deoxycytidine in DNA + S-adenosyl-L-methionine = a 5-methyl-2'-deoxycytidine in DNA + S-adenosyl-L-homocysteine + H(+)</text>
        <dbReference type="Rhea" id="RHEA:13681"/>
        <dbReference type="Rhea" id="RHEA-COMP:11369"/>
        <dbReference type="Rhea" id="RHEA-COMP:11370"/>
        <dbReference type="ChEBI" id="CHEBI:15378"/>
        <dbReference type="ChEBI" id="CHEBI:57856"/>
        <dbReference type="ChEBI" id="CHEBI:59789"/>
        <dbReference type="ChEBI" id="CHEBI:85452"/>
        <dbReference type="ChEBI" id="CHEBI:85454"/>
        <dbReference type="EC" id="2.1.1.37"/>
    </reaction>
</comment>
<dbReference type="Gene3D" id="3.40.50.150">
    <property type="entry name" value="Vaccinia Virus protein VP39"/>
    <property type="match status" value="1"/>
</dbReference>
<dbReference type="Pfam" id="PF00145">
    <property type="entry name" value="DNA_methylase"/>
    <property type="match status" value="2"/>
</dbReference>
<keyword evidence="4 7" id="KW-0949">S-adenosyl-L-methionine</keyword>
<dbReference type="GO" id="GO:0009307">
    <property type="term" value="P:DNA restriction-modification system"/>
    <property type="evidence" value="ECO:0007669"/>
    <property type="project" value="UniProtKB-KW"/>
</dbReference>
<reference evidence="9 10" key="1">
    <citation type="submission" date="2017-12" db="EMBL/GenBank/DDBJ databases">
        <authorList>
            <person name="Paulsen S."/>
            <person name="Gram L.K."/>
        </authorList>
    </citation>
    <scope>NUCLEOTIDE SEQUENCE [LARGE SCALE GENOMIC DNA]</scope>
    <source>
        <strain evidence="9 10">S2897</strain>
    </source>
</reference>
<evidence type="ECO:0000313" key="10">
    <source>
        <dbReference type="Proteomes" id="UP000305874"/>
    </source>
</evidence>
<dbReference type="Proteomes" id="UP000305874">
    <property type="component" value="Unassembled WGS sequence"/>
</dbReference>
<accession>A0A5S3Z1V2</accession>
<evidence type="ECO:0000256" key="8">
    <source>
        <dbReference type="SAM" id="MobiDB-lite"/>
    </source>
</evidence>
<dbReference type="GO" id="GO:0003677">
    <property type="term" value="F:DNA binding"/>
    <property type="evidence" value="ECO:0007669"/>
    <property type="project" value="TreeGrafter"/>
</dbReference>
<dbReference type="PANTHER" id="PTHR10629:SF52">
    <property type="entry name" value="DNA (CYTOSINE-5)-METHYLTRANSFERASE 1"/>
    <property type="match status" value="1"/>
</dbReference>
<evidence type="ECO:0000256" key="3">
    <source>
        <dbReference type="ARBA" id="ARBA00022679"/>
    </source>
</evidence>
<evidence type="ECO:0000313" key="9">
    <source>
        <dbReference type="EMBL" id="TMP85991.1"/>
    </source>
</evidence>
<dbReference type="RefSeq" id="WP_138548751.1">
    <property type="nucleotide sequence ID" value="NZ_PNCG01000016.1"/>
</dbReference>
<dbReference type="SUPFAM" id="SSF53335">
    <property type="entry name" value="S-adenosyl-L-methionine-dependent methyltransferases"/>
    <property type="match status" value="1"/>
</dbReference>
<dbReference type="GO" id="GO:0032259">
    <property type="term" value="P:methylation"/>
    <property type="evidence" value="ECO:0007669"/>
    <property type="project" value="UniProtKB-KW"/>
</dbReference>
<proteinExistence type="inferred from homology"/>